<dbReference type="AlphaFoldDB" id="A0A916WWJ0"/>
<keyword evidence="3" id="KW-1185">Reference proteome</keyword>
<dbReference type="EMBL" id="BMHI01000004">
    <property type="protein sequence ID" value="GGB35399.1"/>
    <property type="molecule type" value="Genomic_DNA"/>
</dbReference>
<gene>
    <name evidence="2" type="ORF">GCM10011492_27620</name>
</gene>
<dbReference type="Proteomes" id="UP000636793">
    <property type="component" value="Unassembled WGS sequence"/>
</dbReference>
<keyword evidence="1" id="KW-1133">Transmembrane helix</keyword>
<keyword evidence="1" id="KW-0472">Membrane</keyword>
<reference evidence="2" key="2">
    <citation type="submission" date="2020-09" db="EMBL/GenBank/DDBJ databases">
        <authorList>
            <person name="Sun Q."/>
            <person name="Zhou Y."/>
        </authorList>
    </citation>
    <scope>NUCLEOTIDE SEQUENCE</scope>
    <source>
        <strain evidence="2">CGMCC 1.15085</strain>
    </source>
</reference>
<proteinExistence type="predicted"/>
<sequence>MTARTAITPGQRRARVCRSVLFVGSGAPPAARPNSPGSSSIWRTRASAIREGGAAPYLMMMLVFLVTVLVAAFRQIGR</sequence>
<feature type="transmembrane region" description="Helical" evidence="1">
    <location>
        <begin position="54"/>
        <end position="73"/>
    </location>
</feature>
<organism evidence="2 3">
    <name type="scientific">Flexivirga endophytica</name>
    <dbReference type="NCBI Taxonomy" id="1849103"/>
    <lineage>
        <taxon>Bacteria</taxon>
        <taxon>Bacillati</taxon>
        <taxon>Actinomycetota</taxon>
        <taxon>Actinomycetes</taxon>
        <taxon>Micrococcales</taxon>
        <taxon>Dermacoccaceae</taxon>
        <taxon>Flexivirga</taxon>
    </lineage>
</organism>
<dbReference type="RefSeq" id="WP_188837612.1">
    <property type="nucleotide sequence ID" value="NZ_BMHI01000004.1"/>
</dbReference>
<evidence type="ECO:0000256" key="1">
    <source>
        <dbReference type="SAM" id="Phobius"/>
    </source>
</evidence>
<name>A0A916WWJ0_9MICO</name>
<evidence type="ECO:0000313" key="2">
    <source>
        <dbReference type="EMBL" id="GGB35399.1"/>
    </source>
</evidence>
<evidence type="ECO:0000313" key="3">
    <source>
        <dbReference type="Proteomes" id="UP000636793"/>
    </source>
</evidence>
<accession>A0A916WWJ0</accession>
<reference evidence="2" key="1">
    <citation type="journal article" date="2014" name="Int. J. Syst. Evol. Microbiol.">
        <title>Complete genome sequence of Corynebacterium casei LMG S-19264T (=DSM 44701T), isolated from a smear-ripened cheese.</title>
        <authorList>
            <consortium name="US DOE Joint Genome Institute (JGI-PGF)"/>
            <person name="Walter F."/>
            <person name="Albersmeier A."/>
            <person name="Kalinowski J."/>
            <person name="Ruckert C."/>
        </authorList>
    </citation>
    <scope>NUCLEOTIDE SEQUENCE</scope>
    <source>
        <strain evidence="2">CGMCC 1.15085</strain>
    </source>
</reference>
<keyword evidence="1" id="KW-0812">Transmembrane</keyword>
<protein>
    <submittedName>
        <fullName evidence="2">Uncharacterized protein</fullName>
    </submittedName>
</protein>
<comment type="caution">
    <text evidence="2">The sequence shown here is derived from an EMBL/GenBank/DDBJ whole genome shotgun (WGS) entry which is preliminary data.</text>
</comment>